<feature type="transmembrane region" description="Helical" evidence="1">
    <location>
        <begin position="155"/>
        <end position="172"/>
    </location>
</feature>
<feature type="transmembrane region" description="Helical" evidence="1">
    <location>
        <begin position="221"/>
        <end position="241"/>
    </location>
</feature>
<proteinExistence type="predicted"/>
<feature type="transmembrane region" description="Helical" evidence="1">
    <location>
        <begin position="443"/>
        <end position="462"/>
    </location>
</feature>
<sequence length="643" mass="69324">MTKSSGESQRDFAAATLLDDDATPVVVEKRARQSLAWLSAHRFEVLIAAVAILPFVVAVVRSIVDGYTPLGDDGLLVLRSRDVFTAFNPLLGTWSSSSVAFGVQINNPGPLLFDLMAMPVKLFGSGPGIAIGVGAMNAACLLAAAVIAHRVAGRIAFLLILLVGASFAWSMGSELIYDVWQPHSLLFPFFLLIVLAWSFAEGKLKALAWSIAVASLLIQTHLSYVYLAPLIILVGVFLYLWSQRAGFVAALGSLKRPVLWSVGVGIVLWAQPLWQQLHGPGESNMDRLIDAASGKYGSMPSFGTSLAVRFVGAVIALPPWILRSSFAESIPPLQIIDSSGNFLPVSGLPSLIISMLAIVLMMVLLLASAFSVRRLPTRGVLTSALLAVSLLLLSVLTIKIMPIGPVDPAHQMRWLWPVGAFVIFSLLFRVFTLPAISRSAPWLVAALVAIVSLANLPTHVVAEGTVASRDATPSVRSMISQVEKLDNRGVLLFDPSTLRFAEPYSGPLLAALAEEGIRFVTANEPYVHQLGEGRRYRCVAQWGLPDNPSACGVSNTMSVVSGIEAYAVPDGSERVIFIPGLNRKESLQFRDAKRRLDEAGLKFDGYGQPVNVPGALSEVALRYRELQIQRDRDSVAVFLRPAS</sequence>
<reference evidence="2" key="1">
    <citation type="submission" date="2020-05" db="EMBL/GenBank/DDBJ databases">
        <authorList>
            <person name="Chiriac C."/>
            <person name="Salcher M."/>
            <person name="Ghai R."/>
            <person name="Kavagutti S V."/>
        </authorList>
    </citation>
    <scope>NUCLEOTIDE SEQUENCE</scope>
</reference>
<protein>
    <submittedName>
        <fullName evidence="2">Unannotated protein</fullName>
    </submittedName>
</protein>
<accession>A0A6J6LK80</accession>
<evidence type="ECO:0000313" key="2">
    <source>
        <dbReference type="EMBL" id="CAB4661063.1"/>
    </source>
</evidence>
<dbReference type="AlphaFoldDB" id="A0A6J6LK80"/>
<dbReference type="EMBL" id="CAEZWM010000117">
    <property type="protein sequence ID" value="CAB4661063.1"/>
    <property type="molecule type" value="Genomic_DNA"/>
</dbReference>
<keyword evidence="1" id="KW-0472">Membrane</keyword>
<organism evidence="2">
    <name type="scientific">freshwater metagenome</name>
    <dbReference type="NCBI Taxonomy" id="449393"/>
    <lineage>
        <taxon>unclassified sequences</taxon>
        <taxon>metagenomes</taxon>
        <taxon>ecological metagenomes</taxon>
    </lineage>
</organism>
<evidence type="ECO:0000256" key="1">
    <source>
        <dbReference type="SAM" id="Phobius"/>
    </source>
</evidence>
<feature type="transmembrane region" description="Helical" evidence="1">
    <location>
        <begin position="45"/>
        <end position="64"/>
    </location>
</feature>
<feature type="transmembrane region" description="Helical" evidence="1">
    <location>
        <begin position="128"/>
        <end position="148"/>
    </location>
</feature>
<feature type="transmembrane region" description="Helical" evidence="1">
    <location>
        <begin position="184"/>
        <end position="200"/>
    </location>
</feature>
<feature type="transmembrane region" description="Helical" evidence="1">
    <location>
        <begin position="342"/>
        <end position="367"/>
    </location>
</feature>
<keyword evidence="1" id="KW-0812">Transmembrane</keyword>
<gene>
    <name evidence="2" type="ORF">UFOPK2242_00969</name>
</gene>
<feature type="transmembrane region" description="Helical" evidence="1">
    <location>
        <begin position="379"/>
        <end position="402"/>
    </location>
</feature>
<feature type="transmembrane region" description="Helical" evidence="1">
    <location>
        <begin position="414"/>
        <end position="431"/>
    </location>
</feature>
<keyword evidence="1" id="KW-1133">Transmembrane helix</keyword>
<name>A0A6J6LK80_9ZZZZ</name>